<feature type="non-terminal residue" evidence="2">
    <location>
        <position position="106"/>
    </location>
</feature>
<organism evidence="2 3">
    <name type="scientific">Trifolium pratense</name>
    <name type="common">Red clover</name>
    <dbReference type="NCBI Taxonomy" id="57577"/>
    <lineage>
        <taxon>Eukaryota</taxon>
        <taxon>Viridiplantae</taxon>
        <taxon>Streptophyta</taxon>
        <taxon>Embryophyta</taxon>
        <taxon>Tracheophyta</taxon>
        <taxon>Spermatophyta</taxon>
        <taxon>Magnoliopsida</taxon>
        <taxon>eudicotyledons</taxon>
        <taxon>Gunneridae</taxon>
        <taxon>Pentapetalae</taxon>
        <taxon>rosids</taxon>
        <taxon>fabids</taxon>
        <taxon>Fabales</taxon>
        <taxon>Fabaceae</taxon>
        <taxon>Papilionoideae</taxon>
        <taxon>50 kb inversion clade</taxon>
        <taxon>NPAAA clade</taxon>
        <taxon>Hologalegina</taxon>
        <taxon>IRL clade</taxon>
        <taxon>Trifolieae</taxon>
        <taxon>Trifolium</taxon>
    </lineage>
</organism>
<dbReference type="AlphaFoldDB" id="A0A2K3L968"/>
<evidence type="ECO:0000313" key="3">
    <source>
        <dbReference type="Proteomes" id="UP000236291"/>
    </source>
</evidence>
<proteinExistence type="predicted"/>
<protein>
    <submittedName>
        <fullName evidence="2">Uncharacterized protein</fullName>
    </submittedName>
</protein>
<dbReference type="Proteomes" id="UP000236291">
    <property type="component" value="Unassembled WGS sequence"/>
</dbReference>
<reference evidence="2 3" key="2">
    <citation type="journal article" date="2017" name="Front. Plant Sci.">
        <title>Gene Classification and Mining of Molecular Markers Useful in Red Clover (Trifolium pratense) Breeding.</title>
        <authorList>
            <person name="Istvanek J."/>
            <person name="Dluhosova J."/>
            <person name="Dluhos P."/>
            <person name="Patkova L."/>
            <person name="Nedelnik J."/>
            <person name="Repkova J."/>
        </authorList>
    </citation>
    <scope>NUCLEOTIDE SEQUENCE [LARGE SCALE GENOMIC DNA]</scope>
    <source>
        <strain evidence="3">cv. Tatra</strain>
        <tissue evidence="2">Young leaves</tissue>
    </source>
</reference>
<name>A0A2K3L968_TRIPR</name>
<feature type="region of interest" description="Disordered" evidence="1">
    <location>
        <begin position="1"/>
        <end position="49"/>
    </location>
</feature>
<gene>
    <name evidence="2" type="ORF">L195_g031013</name>
</gene>
<accession>A0A2K3L968</accession>
<feature type="compositionally biased region" description="Polar residues" evidence="1">
    <location>
        <begin position="1"/>
        <end position="10"/>
    </location>
</feature>
<sequence length="106" mass="11498">MVRMETNVTGSGDGAPNVSGDNLQSAGKRKRKTKKVVIAPPSQVPDRCSLQENPNLVAAFGHHKMGKTATKLKTCPIYQRYGHGRPQKMLLVTLTGGLISRKLMAQ</sequence>
<evidence type="ECO:0000256" key="1">
    <source>
        <dbReference type="SAM" id="MobiDB-lite"/>
    </source>
</evidence>
<evidence type="ECO:0000313" key="2">
    <source>
        <dbReference type="EMBL" id="PNX75082.1"/>
    </source>
</evidence>
<comment type="caution">
    <text evidence="2">The sequence shown here is derived from an EMBL/GenBank/DDBJ whole genome shotgun (WGS) entry which is preliminary data.</text>
</comment>
<dbReference type="EMBL" id="ASHM01028502">
    <property type="protein sequence ID" value="PNX75082.1"/>
    <property type="molecule type" value="Genomic_DNA"/>
</dbReference>
<reference evidence="2 3" key="1">
    <citation type="journal article" date="2014" name="Am. J. Bot.">
        <title>Genome assembly and annotation for red clover (Trifolium pratense; Fabaceae).</title>
        <authorList>
            <person name="Istvanek J."/>
            <person name="Jaros M."/>
            <person name="Krenek A."/>
            <person name="Repkova J."/>
        </authorList>
    </citation>
    <scope>NUCLEOTIDE SEQUENCE [LARGE SCALE GENOMIC DNA]</scope>
    <source>
        <strain evidence="3">cv. Tatra</strain>
        <tissue evidence="2">Young leaves</tissue>
    </source>
</reference>